<dbReference type="PANTHER" id="PTHR45876:SF8">
    <property type="entry name" value="FI04035P"/>
    <property type="match status" value="1"/>
</dbReference>
<name>A0AAN8QE49_PATCE</name>
<dbReference type="SUPFAM" id="SSF51045">
    <property type="entry name" value="WW domain"/>
    <property type="match status" value="1"/>
</dbReference>
<dbReference type="GO" id="GO:0005737">
    <property type="term" value="C:cytoplasm"/>
    <property type="evidence" value="ECO:0007669"/>
    <property type="project" value="TreeGrafter"/>
</dbReference>
<dbReference type="Proteomes" id="UP001347796">
    <property type="component" value="Unassembled WGS sequence"/>
</dbReference>
<dbReference type="Gene3D" id="2.20.70.10">
    <property type="match status" value="1"/>
</dbReference>
<organism evidence="2 3">
    <name type="scientific">Patella caerulea</name>
    <name type="common">Rayed Mediterranean limpet</name>
    <dbReference type="NCBI Taxonomy" id="87958"/>
    <lineage>
        <taxon>Eukaryota</taxon>
        <taxon>Metazoa</taxon>
        <taxon>Spiralia</taxon>
        <taxon>Lophotrochozoa</taxon>
        <taxon>Mollusca</taxon>
        <taxon>Gastropoda</taxon>
        <taxon>Patellogastropoda</taxon>
        <taxon>Patelloidea</taxon>
        <taxon>Patellidae</taxon>
        <taxon>Patella</taxon>
    </lineage>
</organism>
<dbReference type="FunFam" id="2.20.70.10:FF:000022">
    <property type="entry name" value="Rho GTPase activating protein 39"/>
    <property type="match status" value="1"/>
</dbReference>
<gene>
    <name evidence="2" type="ORF">SNE40_002311</name>
</gene>
<proteinExistence type="predicted"/>
<feature type="domain" description="WW" evidence="1">
    <location>
        <begin position="56"/>
        <end position="84"/>
    </location>
</feature>
<comment type="caution">
    <text evidence="2">The sequence shown here is derived from an EMBL/GenBank/DDBJ whole genome shotgun (WGS) entry which is preliminary data.</text>
</comment>
<keyword evidence="3" id="KW-1185">Reference proteome</keyword>
<dbReference type="EMBL" id="JAZGQO010000002">
    <property type="protein sequence ID" value="KAK6190446.1"/>
    <property type="molecule type" value="Genomic_DNA"/>
</dbReference>
<dbReference type="PROSITE" id="PS50020">
    <property type="entry name" value="WW_DOMAIN_2"/>
    <property type="match status" value="1"/>
</dbReference>
<accession>A0AAN8QE49</accession>
<dbReference type="PANTHER" id="PTHR45876">
    <property type="entry name" value="FI04035P"/>
    <property type="match status" value="1"/>
</dbReference>
<dbReference type="GO" id="GO:0005096">
    <property type="term" value="F:GTPase activator activity"/>
    <property type="evidence" value="ECO:0007669"/>
    <property type="project" value="TreeGrafter"/>
</dbReference>
<dbReference type="InterPro" id="IPR036020">
    <property type="entry name" value="WW_dom_sf"/>
</dbReference>
<reference evidence="2 3" key="1">
    <citation type="submission" date="2024-01" db="EMBL/GenBank/DDBJ databases">
        <title>The genome of the rayed Mediterranean limpet Patella caerulea (Linnaeus, 1758).</title>
        <authorList>
            <person name="Anh-Thu Weber A."/>
            <person name="Halstead-Nussloch G."/>
        </authorList>
    </citation>
    <scope>NUCLEOTIDE SEQUENCE [LARGE SCALE GENOMIC DNA]</scope>
    <source>
        <strain evidence="2">AATW-2023a</strain>
        <tissue evidence="2">Whole specimen</tissue>
    </source>
</reference>
<evidence type="ECO:0000313" key="3">
    <source>
        <dbReference type="Proteomes" id="UP001347796"/>
    </source>
</evidence>
<dbReference type="AlphaFoldDB" id="A0AAN8QE49"/>
<sequence length="186" mass="22286">MELFHCSKTEKRYRWEWVEIIEPQTQEHMYANLTTGECVWDPPPGVKIKKTDDNQWWELFDPNTSRFYYYNASSQKTVWHRPQHCDIIPLAKLQTLKQNTEVREADQRRRENSVKREIGTQTPLSTPVRYLVIFSLSHFLFWYTAIKSEWKLKTSLNYRAQCSKGNNSNKHSIKIFLAFYLVCSRT</sequence>
<evidence type="ECO:0000313" key="2">
    <source>
        <dbReference type="EMBL" id="KAK6190446.1"/>
    </source>
</evidence>
<dbReference type="InterPro" id="IPR001202">
    <property type="entry name" value="WW_dom"/>
</dbReference>
<evidence type="ECO:0000259" key="1">
    <source>
        <dbReference type="PROSITE" id="PS50020"/>
    </source>
</evidence>
<protein>
    <recommendedName>
        <fullName evidence="1">WW domain-containing protein</fullName>
    </recommendedName>
</protein>